<evidence type="ECO:0008006" key="4">
    <source>
        <dbReference type="Google" id="ProtNLM"/>
    </source>
</evidence>
<evidence type="ECO:0000256" key="1">
    <source>
        <dbReference type="SAM" id="SignalP"/>
    </source>
</evidence>
<reference evidence="2" key="1">
    <citation type="submission" date="2020-07" db="EMBL/GenBank/DDBJ databases">
        <authorList>
            <person name="Pettersson B.M.F."/>
            <person name="Behra P.R.K."/>
            <person name="Ramesh M."/>
            <person name="Das S."/>
            <person name="Dasgupta S."/>
            <person name="Kirsebom L.A."/>
        </authorList>
    </citation>
    <scope>NUCLEOTIDE SEQUENCE</scope>
    <source>
        <strain evidence="2">DSM 44838</strain>
    </source>
</reference>
<dbReference type="AlphaFoldDB" id="A0A9X2YL42"/>
<dbReference type="EMBL" id="JACKVK010000008">
    <property type="protein sequence ID" value="MCV7421332.1"/>
    <property type="molecule type" value="Genomic_DNA"/>
</dbReference>
<protein>
    <recommendedName>
        <fullName evidence="4">Intersectin-EH binding protein Ibp1</fullName>
    </recommendedName>
</protein>
<accession>A0A9X2YL42</accession>
<name>A0A9X2YL42_9MYCO</name>
<feature type="signal peptide" evidence="1">
    <location>
        <begin position="1"/>
        <end position="22"/>
    </location>
</feature>
<keyword evidence="3" id="KW-1185">Reference proteome</keyword>
<feature type="chain" id="PRO_5040734275" description="Intersectin-EH binding protein Ibp1" evidence="1">
    <location>
        <begin position="23"/>
        <end position="169"/>
    </location>
</feature>
<evidence type="ECO:0000313" key="3">
    <source>
        <dbReference type="Proteomes" id="UP001141629"/>
    </source>
</evidence>
<reference evidence="2" key="2">
    <citation type="journal article" date="2022" name="BMC Genomics">
        <title>Comparative genome analysis of mycobacteria focusing on tRNA and non-coding RNA.</title>
        <authorList>
            <person name="Behra P.R.K."/>
            <person name="Pettersson B.M.F."/>
            <person name="Ramesh M."/>
            <person name="Das S."/>
            <person name="Dasgupta S."/>
            <person name="Kirsebom L.A."/>
        </authorList>
    </citation>
    <scope>NUCLEOTIDE SEQUENCE</scope>
    <source>
        <strain evidence="2">DSM 44838</strain>
    </source>
</reference>
<evidence type="ECO:0000313" key="2">
    <source>
        <dbReference type="EMBL" id="MCV7421332.1"/>
    </source>
</evidence>
<dbReference type="RefSeq" id="WP_263996106.1">
    <property type="nucleotide sequence ID" value="NZ_JACKVK010000008.1"/>
</dbReference>
<comment type="caution">
    <text evidence="2">The sequence shown here is derived from an EMBL/GenBank/DDBJ whole genome shotgun (WGS) entry which is preliminary data.</text>
</comment>
<gene>
    <name evidence="2" type="ORF">H7K45_12335</name>
</gene>
<sequence length="169" mass="16244">MITKFFAAVAIAAAGLFAGLFAGVAAPASADCAPGFTSIPCTIADNVSQAPGQFVGAIRDTPGQITGQNCAQPDGGNPSGNLSTCGLLSITNLNGTGCPPGGDNKTSEPCGLTAAPGQFGEALAGLPGQFAQGGAQIATAPAQIAGGLAAAPGQFIRAIQNGGSDPESQ</sequence>
<keyword evidence="1" id="KW-0732">Signal</keyword>
<organism evidence="2 3">
    <name type="scientific">Mycobacterium yunnanensis</name>
    <dbReference type="NCBI Taxonomy" id="368477"/>
    <lineage>
        <taxon>Bacteria</taxon>
        <taxon>Bacillati</taxon>
        <taxon>Actinomycetota</taxon>
        <taxon>Actinomycetes</taxon>
        <taxon>Mycobacteriales</taxon>
        <taxon>Mycobacteriaceae</taxon>
        <taxon>Mycobacterium</taxon>
    </lineage>
</organism>
<dbReference type="Proteomes" id="UP001141629">
    <property type="component" value="Unassembled WGS sequence"/>
</dbReference>
<proteinExistence type="predicted"/>